<comment type="caution">
    <text evidence="1">The sequence shown here is derived from an EMBL/GenBank/DDBJ whole genome shotgun (WGS) entry which is preliminary data.</text>
</comment>
<evidence type="ECO:0000313" key="2">
    <source>
        <dbReference type="Proteomes" id="UP001234495"/>
    </source>
</evidence>
<keyword evidence="2" id="KW-1185">Reference proteome</keyword>
<evidence type="ECO:0000313" key="1">
    <source>
        <dbReference type="EMBL" id="MDQ0231980.1"/>
    </source>
</evidence>
<protein>
    <submittedName>
        <fullName evidence="1">Uncharacterized protein</fullName>
    </submittedName>
</protein>
<organism evidence="1 2">
    <name type="scientific">Metabacillus malikii</name>
    <dbReference type="NCBI Taxonomy" id="1504265"/>
    <lineage>
        <taxon>Bacteria</taxon>
        <taxon>Bacillati</taxon>
        <taxon>Bacillota</taxon>
        <taxon>Bacilli</taxon>
        <taxon>Bacillales</taxon>
        <taxon>Bacillaceae</taxon>
        <taxon>Metabacillus</taxon>
    </lineage>
</organism>
<dbReference type="EMBL" id="JAUSUD010000016">
    <property type="protein sequence ID" value="MDQ0231980.1"/>
    <property type="molecule type" value="Genomic_DNA"/>
</dbReference>
<dbReference type="Proteomes" id="UP001234495">
    <property type="component" value="Unassembled WGS sequence"/>
</dbReference>
<accession>A0ABT9ZL89</accession>
<sequence length="55" mass="6710">MKRVIMLAVGSMALYRYRYKIVNVILGQPNLRRMFVRLSMRIPFLKERFMQKAFQ</sequence>
<gene>
    <name evidence="1" type="ORF">J2S19_003265</name>
</gene>
<proteinExistence type="predicted"/>
<dbReference type="RefSeq" id="WP_307343838.1">
    <property type="nucleotide sequence ID" value="NZ_JAUSUD010000016.1"/>
</dbReference>
<name>A0ABT9ZL89_9BACI</name>
<reference evidence="1 2" key="1">
    <citation type="submission" date="2023-07" db="EMBL/GenBank/DDBJ databases">
        <title>Genomic Encyclopedia of Type Strains, Phase IV (KMG-IV): sequencing the most valuable type-strain genomes for metagenomic binning, comparative biology and taxonomic classification.</title>
        <authorList>
            <person name="Goeker M."/>
        </authorList>
    </citation>
    <scope>NUCLEOTIDE SEQUENCE [LARGE SCALE GENOMIC DNA]</scope>
    <source>
        <strain evidence="1 2">DSM 29005</strain>
    </source>
</reference>